<dbReference type="InterPro" id="IPR007499">
    <property type="entry name" value="ERF_bacteria_virus"/>
</dbReference>
<sequence length="246" mass="27460">MSEGLGYVARDGGEWVGVEEKRPCSLYAKMVRVMGRMERLPRRGHNAYFNYDFVTDADVLDAVRCAMAEEGLALFSTMVDVRQSEGKTVVWFEFTFVDDESGETRSVSWVGESLDKQDKGVAKAATAALKSVLLKTFLISTGDEVELDVERLEEKKPVPKEGKAKHWIASEGVRKKFWAWTSQDLGLSDDEVHEALGVESVYEWPGTKREAMEKILAWVAGQIAAQGEARSAKKDIEDLFGPQEEA</sequence>
<reference evidence="1" key="1">
    <citation type="submission" date="2020-03" db="EMBL/GenBank/DDBJ databases">
        <title>The deep terrestrial virosphere.</title>
        <authorList>
            <person name="Holmfeldt K."/>
            <person name="Nilsson E."/>
            <person name="Simone D."/>
            <person name="Lopez-Fernandez M."/>
            <person name="Wu X."/>
            <person name="de Brujin I."/>
            <person name="Lundin D."/>
            <person name="Andersson A."/>
            <person name="Bertilsson S."/>
            <person name="Dopson M."/>
        </authorList>
    </citation>
    <scope>NUCLEOTIDE SEQUENCE</scope>
    <source>
        <strain evidence="1">TM448B03413</strain>
    </source>
</reference>
<gene>
    <name evidence="1" type="ORF">TM448B03413_0009</name>
</gene>
<organism evidence="1">
    <name type="scientific">viral metagenome</name>
    <dbReference type="NCBI Taxonomy" id="1070528"/>
    <lineage>
        <taxon>unclassified sequences</taxon>
        <taxon>metagenomes</taxon>
        <taxon>organismal metagenomes</taxon>
    </lineage>
</organism>
<proteinExistence type="predicted"/>
<dbReference type="AlphaFoldDB" id="A0A6M3XXL1"/>
<name>A0A6M3XXL1_9ZZZZ</name>
<dbReference type="Pfam" id="PF04404">
    <property type="entry name" value="ERF"/>
    <property type="match status" value="1"/>
</dbReference>
<evidence type="ECO:0000313" key="1">
    <source>
        <dbReference type="EMBL" id="QJI02592.1"/>
    </source>
</evidence>
<protein>
    <submittedName>
        <fullName evidence="1">Putative Erf family protein</fullName>
    </submittedName>
</protein>
<accession>A0A6M3XXL1</accession>
<dbReference type="EMBL" id="MT145014">
    <property type="protein sequence ID" value="QJI02592.1"/>
    <property type="molecule type" value="Genomic_DNA"/>
</dbReference>